<evidence type="ECO:0000313" key="16">
    <source>
        <dbReference type="EMBL" id="ADO27757.1"/>
    </source>
</evidence>
<protein>
    <recommendedName>
        <fullName evidence="5">Cytoplasmic dynein 2 light intermediate chain 1</fullName>
    </recommendedName>
</protein>
<dbReference type="InterPro" id="IPR022780">
    <property type="entry name" value="Dynein_light_int_chain"/>
</dbReference>
<dbReference type="Pfam" id="PF05783">
    <property type="entry name" value="DLIC"/>
    <property type="match status" value="2"/>
</dbReference>
<comment type="similarity">
    <text evidence="4">Belongs to the dynein light intermediate chain family.</text>
</comment>
<dbReference type="GO" id="GO:0005874">
    <property type="term" value="C:microtubule"/>
    <property type="evidence" value="ECO:0007669"/>
    <property type="project" value="UniProtKB-KW"/>
</dbReference>
<sequence>MRKISTDTLWDLAADEVRARERRSRQDQDDDDENEEDGHAPCERTVFFMGSKTGGKTTILFRCIDRDETPKPTLALEYTFGRRARAHSTLKDIAHLWELGGGTSLSDLVQIPITSQNLSMLSLVLVLDLSKPNALWTTMEKLLQAALNQVEKAFAITTRPGEARPSKQLSQSRALRILPKDHPDRELISPFPVPLLMIGSKFDIFQDFESEKRKVICKTLRFLAHYYGASLIFTSSKSETTVSKVKNFFNHLAFGIERGKYFSTDPSKPLVIPAGLDSLSQIGSVAVDLGTLHAKTPLDLWKKVFERFFPPEGTNERKEVKDPAKDPQYSELLIDAMRAQKDQYLEYLVQITVTGSSGAVCQSALHVCFMKCSSQILFMEFLFETLS</sequence>
<dbReference type="GO" id="GO:0045504">
    <property type="term" value="F:dynein heavy chain binding"/>
    <property type="evidence" value="ECO:0007669"/>
    <property type="project" value="TreeGrafter"/>
</dbReference>
<feature type="region of interest" description="Disordered" evidence="15">
    <location>
        <begin position="18"/>
        <end position="43"/>
    </location>
</feature>
<keyword evidence="10" id="KW-0243">Dynein</keyword>
<keyword evidence="14" id="KW-0966">Cell projection</keyword>
<evidence type="ECO:0000256" key="15">
    <source>
        <dbReference type="SAM" id="MobiDB-lite"/>
    </source>
</evidence>
<evidence type="ECO:0000256" key="14">
    <source>
        <dbReference type="ARBA" id="ARBA00023273"/>
    </source>
</evidence>
<evidence type="ECO:0000256" key="10">
    <source>
        <dbReference type="ARBA" id="ARBA00023017"/>
    </source>
</evidence>
<name>E3TBS1_ICTFU</name>
<evidence type="ECO:0000256" key="3">
    <source>
        <dbReference type="ARBA" id="ARBA00004430"/>
    </source>
</evidence>
<dbReference type="GO" id="GO:0035735">
    <property type="term" value="P:intraciliary transport involved in cilium assembly"/>
    <property type="evidence" value="ECO:0007669"/>
    <property type="project" value="InterPro"/>
</dbReference>
<accession>E3TBS1</accession>
<keyword evidence="6" id="KW-0217">Developmental protein</keyword>
<organism evidence="16">
    <name type="scientific">Ictalurus furcatus</name>
    <name type="common">Blue catfish</name>
    <name type="synonym">Pimelodus furcatus</name>
    <dbReference type="NCBI Taxonomy" id="66913"/>
    <lineage>
        <taxon>Eukaryota</taxon>
        <taxon>Metazoa</taxon>
        <taxon>Chordata</taxon>
        <taxon>Craniata</taxon>
        <taxon>Vertebrata</taxon>
        <taxon>Euteleostomi</taxon>
        <taxon>Actinopterygii</taxon>
        <taxon>Neopterygii</taxon>
        <taxon>Teleostei</taxon>
        <taxon>Ostariophysi</taxon>
        <taxon>Siluriformes</taxon>
        <taxon>Ictaluridae</taxon>
        <taxon>Ictalurus</taxon>
    </lineage>
</organism>
<dbReference type="GO" id="GO:0005868">
    <property type="term" value="C:cytoplasmic dynein complex"/>
    <property type="evidence" value="ECO:0007669"/>
    <property type="project" value="InterPro"/>
</dbReference>
<dbReference type="GO" id="GO:0035721">
    <property type="term" value="P:intraciliary retrograde transport"/>
    <property type="evidence" value="ECO:0007669"/>
    <property type="project" value="InterPro"/>
</dbReference>
<dbReference type="PANTHER" id="PTHR13236">
    <property type="entry name" value="DYNEIN 2 LIGHT INTERMEDIATE CHAIN, ISOFORM 2"/>
    <property type="match status" value="1"/>
</dbReference>
<dbReference type="InterPro" id="IPR040045">
    <property type="entry name" value="DYNC2LI1"/>
</dbReference>
<dbReference type="PANTHER" id="PTHR13236:SF0">
    <property type="entry name" value="CYTOPLASMIC DYNEIN 2 LIGHT INTERMEDIATE CHAIN 1"/>
    <property type="match status" value="1"/>
</dbReference>
<evidence type="ECO:0000256" key="13">
    <source>
        <dbReference type="ARBA" id="ARBA00023212"/>
    </source>
</evidence>
<gene>
    <name evidence="16" type="primary">DC2L1</name>
</gene>
<evidence type="ECO:0000256" key="4">
    <source>
        <dbReference type="ARBA" id="ARBA00006831"/>
    </source>
</evidence>
<dbReference type="GO" id="GO:0005813">
    <property type="term" value="C:centrosome"/>
    <property type="evidence" value="ECO:0007669"/>
    <property type="project" value="UniProtKB-SubCell"/>
</dbReference>
<evidence type="ECO:0000256" key="1">
    <source>
        <dbReference type="ARBA" id="ARBA00004120"/>
    </source>
</evidence>
<dbReference type="SUPFAM" id="SSF52540">
    <property type="entry name" value="P-loop containing nucleoside triphosphate hydrolases"/>
    <property type="match status" value="1"/>
</dbReference>
<reference evidence="16" key="1">
    <citation type="journal article" date="2010" name="PLoS ONE">
        <title>Identification and characterization of full-length cDNAs in channel catfish (Ictalurus punctatus) and blue catfish (Ictalurus furcatus).</title>
        <authorList>
            <person name="Chen F."/>
            <person name="Lee Y."/>
            <person name="Jiang Y."/>
            <person name="Wang S."/>
            <person name="Peatman E."/>
            <person name="Abernathy J."/>
            <person name="Liu H."/>
            <person name="Liu S."/>
            <person name="Kucuktas H."/>
            <person name="Ke C."/>
            <person name="Liu Z."/>
        </authorList>
    </citation>
    <scope>NUCLEOTIDE SEQUENCE</scope>
</reference>
<dbReference type="GO" id="GO:0036064">
    <property type="term" value="C:ciliary basal body"/>
    <property type="evidence" value="ECO:0007669"/>
    <property type="project" value="TreeGrafter"/>
</dbReference>
<keyword evidence="12" id="KW-0505">Motor protein</keyword>
<evidence type="ECO:0000256" key="12">
    <source>
        <dbReference type="ARBA" id="ARBA00023175"/>
    </source>
</evidence>
<keyword evidence="11" id="KW-0969">Cilium</keyword>
<evidence type="ECO:0000256" key="11">
    <source>
        <dbReference type="ARBA" id="ARBA00023069"/>
    </source>
</evidence>
<dbReference type="InterPro" id="IPR027417">
    <property type="entry name" value="P-loop_NTPase"/>
</dbReference>
<evidence type="ECO:0000256" key="6">
    <source>
        <dbReference type="ARBA" id="ARBA00022473"/>
    </source>
</evidence>
<proteinExistence type="evidence at transcript level"/>
<keyword evidence="7" id="KW-0963">Cytoplasm</keyword>
<dbReference type="AlphaFoldDB" id="E3TBS1"/>
<dbReference type="Gene3D" id="3.40.50.300">
    <property type="entry name" value="P-loop containing nucleotide triphosphate hydrolases"/>
    <property type="match status" value="1"/>
</dbReference>
<evidence type="ECO:0000256" key="7">
    <source>
        <dbReference type="ARBA" id="ARBA00022490"/>
    </source>
</evidence>
<dbReference type="GO" id="GO:0005930">
    <property type="term" value="C:axoneme"/>
    <property type="evidence" value="ECO:0007669"/>
    <property type="project" value="UniProtKB-SubCell"/>
</dbReference>
<evidence type="ECO:0000256" key="9">
    <source>
        <dbReference type="ARBA" id="ARBA00022794"/>
    </source>
</evidence>
<comment type="subcellular location">
    <subcellularLocation>
        <location evidence="3">Cytoplasm</location>
        <location evidence="3">Cytoskeleton</location>
        <location evidence="3">Cilium axoneme</location>
    </subcellularLocation>
    <subcellularLocation>
        <location evidence="1">Cytoplasm</location>
        <location evidence="1">Cytoskeleton</location>
        <location evidence="1">Cilium basal body</location>
    </subcellularLocation>
    <subcellularLocation>
        <location evidence="2">Cytoplasm</location>
        <location evidence="2">Cytoskeleton</location>
        <location evidence="2">Microtubule organizing center</location>
        <location evidence="2">Centrosome</location>
    </subcellularLocation>
</comment>
<evidence type="ECO:0000256" key="2">
    <source>
        <dbReference type="ARBA" id="ARBA00004300"/>
    </source>
</evidence>
<keyword evidence="9" id="KW-0970">Cilium biogenesis/degradation</keyword>
<keyword evidence="13" id="KW-0206">Cytoskeleton</keyword>
<feature type="compositionally biased region" description="Basic and acidic residues" evidence="15">
    <location>
        <begin position="18"/>
        <end position="27"/>
    </location>
</feature>
<evidence type="ECO:0000256" key="8">
    <source>
        <dbReference type="ARBA" id="ARBA00022701"/>
    </source>
</evidence>
<evidence type="ECO:0000256" key="5">
    <source>
        <dbReference type="ARBA" id="ARBA00018863"/>
    </source>
</evidence>
<dbReference type="EMBL" id="GU587798">
    <property type="protein sequence ID" value="ADO27757.1"/>
    <property type="molecule type" value="mRNA"/>
</dbReference>
<keyword evidence="8" id="KW-0493">Microtubule</keyword>